<evidence type="ECO:0000256" key="8">
    <source>
        <dbReference type="ARBA" id="ARBA00034629"/>
    </source>
</evidence>
<evidence type="ECO:0000256" key="7">
    <source>
        <dbReference type="ARBA" id="ARBA00033696"/>
    </source>
</evidence>
<evidence type="ECO:0000256" key="3">
    <source>
        <dbReference type="ARBA" id="ARBA00022679"/>
    </source>
</evidence>
<accession>A0A2N9IDM4</accession>
<comment type="similarity">
    <text evidence="1 9">Belongs to the histidine acid phosphatase family. VIP1 subfamily.</text>
</comment>
<keyword evidence="3 9" id="KW-0808">Transferase</keyword>
<dbReference type="InterPro" id="IPR029033">
    <property type="entry name" value="His_PPase_superfam"/>
</dbReference>
<evidence type="ECO:0000256" key="9">
    <source>
        <dbReference type="RuleBase" id="RU365032"/>
    </source>
</evidence>
<dbReference type="GO" id="GO:0005829">
    <property type="term" value="C:cytosol"/>
    <property type="evidence" value="ECO:0007669"/>
    <property type="project" value="UniProtKB-SubCell"/>
</dbReference>
<dbReference type="InterPro" id="IPR037446">
    <property type="entry name" value="His_Pase_VIP1"/>
</dbReference>
<dbReference type="GO" id="GO:0006020">
    <property type="term" value="P:inositol metabolic process"/>
    <property type="evidence" value="ECO:0007669"/>
    <property type="project" value="TreeGrafter"/>
</dbReference>
<dbReference type="Pfam" id="PF00328">
    <property type="entry name" value="His_Phos_2"/>
    <property type="match status" value="2"/>
</dbReference>
<keyword evidence="2 9" id="KW-0963">Cytoplasm</keyword>
<dbReference type="GO" id="GO:0052723">
    <property type="term" value="F:inositol hexakisphosphate 1-kinase activity"/>
    <property type="evidence" value="ECO:0007669"/>
    <property type="project" value="RHEA"/>
</dbReference>
<comment type="function">
    <text evidence="9">Bifunctional inositol kinase that acts in concert with the IP6K kinases to synthesize the diphosphate group-containing inositol pyrophosphates diphosphoinositol pentakisphosphate, PP-InsP5, and bis-diphosphoinositol tetrakisphosphate, (PP)2-InsP4. PP-InsP5 and (PP)2-InsP4, also respectively called InsP7 and InsP8, may regulate a variety of cellular processes, including apoptosis, vesicle trafficking, cytoskeletal dynamics, and exocytosis. Phosphorylates inositol hexakisphosphate (InsP6).</text>
</comment>
<dbReference type="SUPFAM" id="SSF53254">
    <property type="entry name" value="Phosphoglycerate mutase-like"/>
    <property type="match status" value="2"/>
</dbReference>
<keyword evidence="5 9" id="KW-0418">Kinase</keyword>
<evidence type="ECO:0000256" key="5">
    <source>
        <dbReference type="ARBA" id="ARBA00022777"/>
    </source>
</evidence>
<dbReference type="GO" id="GO:0005524">
    <property type="term" value="F:ATP binding"/>
    <property type="evidence" value="ECO:0007669"/>
    <property type="project" value="UniProtKB-KW"/>
</dbReference>
<feature type="compositionally biased region" description="Basic and acidic residues" evidence="10">
    <location>
        <begin position="407"/>
        <end position="438"/>
    </location>
</feature>
<evidence type="ECO:0000313" key="11">
    <source>
        <dbReference type="EMBL" id="SPD22234.1"/>
    </source>
</evidence>
<dbReference type="EC" id="2.7.4.24" evidence="9"/>
<evidence type="ECO:0000256" key="1">
    <source>
        <dbReference type="ARBA" id="ARBA00005609"/>
    </source>
</evidence>
<keyword evidence="4 9" id="KW-0547">Nucleotide-binding</keyword>
<feature type="region of interest" description="Disordered" evidence="10">
    <location>
        <begin position="403"/>
        <end position="443"/>
    </location>
</feature>
<dbReference type="PANTHER" id="PTHR12750">
    <property type="entry name" value="DIPHOSPHOINOSITOL PENTAKISPHOSPHATE KINASE"/>
    <property type="match status" value="1"/>
</dbReference>
<organism evidence="11">
    <name type="scientific">Fagus sylvatica</name>
    <name type="common">Beechnut</name>
    <dbReference type="NCBI Taxonomy" id="28930"/>
    <lineage>
        <taxon>Eukaryota</taxon>
        <taxon>Viridiplantae</taxon>
        <taxon>Streptophyta</taxon>
        <taxon>Embryophyta</taxon>
        <taxon>Tracheophyta</taxon>
        <taxon>Spermatophyta</taxon>
        <taxon>Magnoliopsida</taxon>
        <taxon>eudicotyledons</taxon>
        <taxon>Gunneridae</taxon>
        <taxon>Pentapetalae</taxon>
        <taxon>rosids</taxon>
        <taxon>fabids</taxon>
        <taxon>Fagales</taxon>
        <taxon>Fagaceae</taxon>
        <taxon>Fagus</taxon>
    </lineage>
</organism>
<dbReference type="PANTHER" id="PTHR12750:SF9">
    <property type="entry name" value="INOSITOL HEXAKISPHOSPHATE AND DIPHOSPHOINOSITOL-PENTAKISPHOSPHATE KINASE"/>
    <property type="match status" value="1"/>
</dbReference>
<protein>
    <recommendedName>
        <fullName evidence="9">Inositol hexakisphosphate and diphosphoinositol-pentakisphosphate kinase</fullName>
        <ecNumber evidence="9">2.7.4.24</ecNumber>
    </recommendedName>
</protein>
<evidence type="ECO:0000256" key="2">
    <source>
        <dbReference type="ARBA" id="ARBA00022490"/>
    </source>
</evidence>
<comment type="catalytic activity">
    <reaction evidence="8">
        <text>1D-myo-inositol hexakisphosphate + ATP = 1-diphospho-1D-myo-inositol 2,3,4,5,6-pentakisphosphate + ADP</text>
        <dbReference type="Rhea" id="RHEA:37459"/>
        <dbReference type="ChEBI" id="CHEBI:30616"/>
        <dbReference type="ChEBI" id="CHEBI:58130"/>
        <dbReference type="ChEBI" id="CHEBI:74946"/>
        <dbReference type="ChEBI" id="CHEBI:456216"/>
        <dbReference type="EC" id="2.7.4.24"/>
    </reaction>
    <physiologicalReaction direction="left-to-right" evidence="8">
        <dbReference type="Rhea" id="RHEA:37460"/>
    </physiologicalReaction>
</comment>
<gene>
    <name evidence="11" type="ORF">FSB_LOCUS50116</name>
</gene>
<comment type="subcellular location">
    <subcellularLocation>
        <location evidence="9">Cytoplasm</location>
        <location evidence="9">Cytosol</location>
    </subcellularLocation>
</comment>
<sequence length="562" mass="64117">MMHSSEGTGLLRLHSTYRHDLKIYSSDEGRVQMSAAAFAKGLLDLEGQLTPILVSLVSKDSSMLDGLDNASIEMEEAKGWRIPLMSLRLPSLVQWKKARLNEIITSGKTVQHNGSSKLPWMVDGAGLPINASELLPKLVQLTKKVTEQVRLLASDESKEHTEESPYDVIPPYDQARALGKTNIDVDRIAAGLPCGSEGFLLMYARWKKLERDLYNERKELHWAMPKRVLDLLAGWKGGFGKHRNADLWGFGKHRNADLWANPLCIMWTIWREHNQHSFEGTERSPLELKLFLFCAMYDWMAALSEKLMFSVCQLYTLVIAVMIYVILDLPPDRYDLLHNAHLNLEGLDELFKVAQLLADGVIPNEYGINPKQKLKIGSKIARRLLGKILIDLRNTREEAISVAELKSNQDQDSTSKKSDKEDTEYQSKLYIKNDDTRRNSTTSMPMSSLRNAMYGHAFTSHQVTGKFISNKLNEFAYYFPMSAEINGNESHIHSVMNVLRYCNLDESLLGEDSLVCHNALERLYKTKELDYMSYIVLRMFENTEVGQSCWFKAVTWRNLPES</sequence>
<dbReference type="EMBL" id="OIVN01005390">
    <property type="protein sequence ID" value="SPD22234.1"/>
    <property type="molecule type" value="Genomic_DNA"/>
</dbReference>
<evidence type="ECO:0000256" key="4">
    <source>
        <dbReference type="ARBA" id="ARBA00022741"/>
    </source>
</evidence>
<name>A0A2N9IDM4_FAGSY</name>
<comment type="catalytic activity">
    <reaction evidence="7">
        <text>5-diphospho-1D-myo-inositol 1,2,3,4,6-pentakisphosphate + ATP + H(+) = 1,5-bis(diphospho)-1D-myo-inositol 2,3,4,6-tetrakisphosphate + ADP</text>
        <dbReference type="Rhea" id="RHEA:10276"/>
        <dbReference type="ChEBI" id="CHEBI:15378"/>
        <dbReference type="ChEBI" id="CHEBI:30616"/>
        <dbReference type="ChEBI" id="CHEBI:58628"/>
        <dbReference type="ChEBI" id="CHEBI:77983"/>
        <dbReference type="ChEBI" id="CHEBI:456216"/>
        <dbReference type="EC" id="2.7.4.24"/>
    </reaction>
    <physiologicalReaction direction="left-to-right" evidence="7">
        <dbReference type="Rhea" id="RHEA:10277"/>
    </physiologicalReaction>
</comment>
<evidence type="ECO:0000256" key="10">
    <source>
        <dbReference type="SAM" id="MobiDB-lite"/>
    </source>
</evidence>
<dbReference type="GO" id="GO:0033857">
    <property type="term" value="F:5-diphosphoinositol pentakisphosphate 1-kinase activity"/>
    <property type="evidence" value="ECO:0007669"/>
    <property type="project" value="TreeGrafter"/>
</dbReference>
<dbReference type="CDD" id="cd07061">
    <property type="entry name" value="HP_HAP_like"/>
    <property type="match status" value="1"/>
</dbReference>
<evidence type="ECO:0000256" key="6">
    <source>
        <dbReference type="ARBA" id="ARBA00022840"/>
    </source>
</evidence>
<reference evidence="11" key="1">
    <citation type="submission" date="2018-02" db="EMBL/GenBank/DDBJ databases">
        <authorList>
            <person name="Cohen D.B."/>
            <person name="Kent A.D."/>
        </authorList>
    </citation>
    <scope>NUCLEOTIDE SEQUENCE</scope>
</reference>
<dbReference type="InterPro" id="IPR000560">
    <property type="entry name" value="His_Pase_clade-2"/>
</dbReference>
<dbReference type="AlphaFoldDB" id="A0A2N9IDM4"/>
<keyword evidence="6 9" id="KW-0067">ATP-binding</keyword>
<proteinExistence type="inferred from homology"/>
<dbReference type="GO" id="GO:0032958">
    <property type="term" value="P:inositol phosphate biosynthetic process"/>
    <property type="evidence" value="ECO:0007669"/>
    <property type="project" value="TreeGrafter"/>
</dbReference>
<dbReference type="Gene3D" id="3.40.50.1240">
    <property type="entry name" value="Phosphoglycerate mutase-like"/>
    <property type="match status" value="1"/>
</dbReference>